<dbReference type="Proteomes" id="UP001589733">
    <property type="component" value="Unassembled WGS sequence"/>
</dbReference>
<dbReference type="RefSeq" id="WP_380008994.1">
    <property type="nucleotide sequence ID" value="NZ_JBHLYR010000031.1"/>
</dbReference>
<sequence length="138" mass="14234">MSESRALLGVARGLHRGGSMFQPQFKPLLQVFARASAAIVLSAACAASAAQTTFRLTVTVLGTCEIQGQDAAGITLRCTKGFSPSDPRAVSTLVDKLPAQPLKLVSTQPAPNGGTLNTYAVSPAQAAPETESGLVAFY</sequence>
<evidence type="ECO:0000313" key="1">
    <source>
        <dbReference type="EMBL" id="MFB9992330.1"/>
    </source>
</evidence>
<name>A0ABV6B002_9DEIO</name>
<organism evidence="1 2">
    <name type="scientific">Deinococcus oregonensis</name>
    <dbReference type="NCBI Taxonomy" id="1805970"/>
    <lineage>
        <taxon>Bacteria</taxon>
        <taxon>Thermotogati</taxon>
        <taxon>Deinococcota</taxon>
        <taxon>Deinococci</taxon>
        <taxon>Deinococcales</taxon>
        <taxon>Deinococcaceae</taxon>
        <taxon>Deinococcus</taxon>
    </lineage>
</organism>
<dbReference type="EMBL" id="JBHLYR010000031">
    <property type="protein sequence ID" value="MFB9992330.1"/>
    <property type="molecule type" value="Genomic_DNA"/>
</dbReference>
<evidence type="ECO:0000313" key="2">
    <source>
        <dbReference type="Proteomes" id="UP001589733"/>
    </source>
</evidence>
<proteinExistence type="predicted"/>
<reference evidence="1 2" key="1">
    <citation type="submission" date="2024-09" db="EMBL/GenBank/DDBJ databases">
        <authorList>
            <person name="Sun Q."/>
            <person name="Mori K."/>
        </authorList>
    </citation>
    <scope>NUCLEOTIDE SEQUENCE [LARGE SCALE GENOMIC DNA]</scope>
    <source>
        <strain evidence="1 2">JCM 13503</strain>
    </source>
</reference>
<protein>
    <submittedName>
        <fullName evidence="1">Uncharacterized protein</fullName>
    </submittedName>
</protein>
<accession>A0ABV6B002</accession>
<gene>
    <name evidence="1" type="ORF">ACFFLM_10180</name>
</gene>
<keyword evidence="2" id="KW-1185">Reference proteome</keyword>
<comment type="caution">
    <text evidence="1">The sequence shown here is derived from an EMBL/GenBank/DDBJ whole genome shotgun (WGS) entry which is preliminary data.</text>
</comment>